<accession>A0A9D4HUK7</accession>
<gene>
    <name evidence="1" type="ORF">DPMN_039785</name>
</gene>
<dbReference type="Proteomes" id="UP000828390">
    <property type="component" value="Unassembled WGS sequence"/>
</dbReference>
<evidence type="ECO:0000313" key="1">
    <source>
        <dbReference type="EMBL" id="KAH3733359.1"/>
    </source>
</evidence>
<name>A0A9D4HUK7_DREPO</name>
<sequence>MGESMNDYDEPLKNVSDLIVLKRFNARLRSSHKFDWCVIECVNESVIECVNERCAMSELERMLRKGVISAYRMSAELVQRKGYLIRYGAMSASMMSEGDDGDERKVMNGYMMSKGVMSELTEVVNECLRKRLSDREVSMWESECITDCVVRVSIKVNLRNECKRIKENANEF</sequence>
<dbReference type="AlphaFoldDB" id="A0A9D4HUK7"/>
<evidence type="ECO:0000313" key="2">
    <source>
        <dbReference type="Proteomes" id="UP000828390"/>
    </source>
</evidence>
<protein>
    <submittedName>
        <fullName evidence="1">Uncharacterized protein</fullName>
    </submittedName>
</protein>
<keyword evidence="2" id="KW-1185">Reference proteome</keyword>
<reference evidence="1" key="1">
    <citation type="journal article" date="2019" name="bioRxiv">
        <title>The Genome of the Zebra Mussel, Dreissena polymorpha: A Resource for Invasive Species Research.</title>
        <authorList>
            <person name="McCartney M.A."/>
            <person name="Auch B."/>
            <person name="Kono T."/>
            <person name="Mallez S."/>
            <person name="Zhang Y."/>
            <person name="Obille A."/>
            <person name="Becker A."/>
            <person name="Abrahante J.E."/>
            <person name="Garbe J."/>
            <person name="Badalamenti J.P."/>
            <person name="Herman A."/>
            <person name="Mangelson H."/>
            <person name="Liachko I."/>
            <person name="Sullivan S."/>
            <person name="Sone E.D."/>
            <person name="Koren S."/>
            <person name="Silverstein K.A.T."/>
            <person name="Beckman K.B."/>
            <person name="Gohl D.M."/>
        </authorList>
    </citation>
    <scope>NUCLEOTIDE SEQUENCE</scope>
    <source>
        <strain evidence="1">Duluth1</strain>
        <tissue evidence="1">Whole animal</tissue>
    </source>
</reference>
<dbReference type="EMBL" id="JAIWYP010000011">
    <property type="protein sequence ID" value="KAH3733359.1"/>
    <property type="molecule type" value="Genomic_DNA"/>
</dbReference>
<reference evidence="1" key="2">
    <citation type="submission" date="2020-11" db="EMBL/GenBank/DDBJ databases">
        <authorList>
            <person name="McCartney M.A."/>
            <person name="Auch B."/>
            <person name="Kono T."/>
            <person name="Mallez S."/>
            <person name="Becker A."/>
            <person name="Gohl D.M."/>
            <person name="Silverstein K.A.T."/>
            <person name="Koren S."/>
            <person name="Bechman K.B."/>
            <person name="Herman A."/>
            <person name="Abrahante J.E."/>
            <person name="Garbe J."/>
        </authorList>
    </citation>
    <scope>NUCLEOTIDE SEQUENCE</scope>
    <source>
        <strain evidence="1">Duluth1</strain>
        <tissue evidence="1">Whole animal</tissue>
    </source>
</reference>
<comment type="caution">
    <text evidence="1">The sequence shown here is derived from an EMBL/GenBank/DDBJ whole genome shotgun (WGS) entry which is preliminary data.</text>
</comment>
<proteinExistence type="predicted"/>
<organism evidence="1 2">
    <name type="scientific">Dreissena polymorpha</name>
    <name type="common">Zebra mussel</name>
    <name type="synonym">Mytilus polymorpha</name>
    <dbReference type="NCBI Taxonomy" id="45954"/>
    <lineage>
        <taxon>Eukaryota</taxon>
        <taxon>Metazoa</taxon>
        <taxon>Spiralia</taxon>
        <taxon>Lophotrochozoa</taxon>
        <taxon>Mollusca</taxon>
        <taxon>Bivalvia</taxon>
        <taxon>Autobranchia</taxon>
        <taxon>Heteroconchia</taxon>
        <taxon>Euheterodonta</taxon>
        <taxon>Imparidentia</taxon>
        <taxon>Neoheterodontei</taxon>
        <taxon>Myida</taxon>
        <taxon>Dreissenoidea</taxon>
        <taxon>Dreissenidae</taxon>
        <taxon>Dreissena</taxon>
    </lineage>
</organism>